<feature type="transmembrane region" description="Helical" evidence="1">
    <location>
        <begin position="88"/>
        <end position="108"/>
    </location>
</feature>
<accession>A0A4Y1RIF6</accession>
<keyword evidence="1" id="KW-1133">Transmembrane helix</keyword>
<dbReference type="EMBL" id="AP019301">
    <property type="protein sequence ID" value="BBH04111.1"/>
    <property type="molecule type" value="Genomic_DNA"/>
</dbReference>
<keyword evidence="1" id="KW-0472">Membrane</keyword>
<feature type="transmembrane region" description="Helical" evidence="1">
    <location>
        <begin position="7"/>
        <end position="26"/>
    </location>
</feature>
<organism evidence="2">
    <name type="scientific">Prunus dulcis</name>
    <name type="common">Almond</name>
    <name type="synonym">Amygdalus dulcis</name>
    <dbReference type="NCBI Taxonomy" id="3755"/>
    <lineage>
        <taxon>Eukaryota</taxon>
        <taxon>Viridiplantae</taxon>
        <taxon>Streptophyta</taxon>
        <taxon>Embryophyta</taxon>
        <taxon>Tracheophyta</taxon>
        <taxon>Spermatophyta</taxon>
        <taxon>Magnoliopsida</taxon>
        <taxon>eudicotyledons</taxon>
        <taxon>Gunneridae</taxon>
        <taxon>Pentapetalae</taxon>
        <taxon>rosids</taxon>
        <taxon>fabids</taxon>
        <taxon>Rosales</taxon>
        <taxon>Rosaceae</taxon>
        <taxon>Amygdaloideae</taxon>
        <taxon>Amygdaleae</taxon>
        <taxon>Prunus</taxon>
    </lineage>
</organism>
<gene>
    <name evidence="2" type="ORF">Prudu_015164</name>
</gene>
<dbReference type="PANTHER" id="PTHR31860">
    <property type="entry name" value="HEAT-INDUCIBLE TRANSCRIPTION REPRESSOR (DUF639)-RELATED"/>
    <property type="match status" value="1"/>
</dbReference>
<proteinExistence type="predicted"/>
<reference evidence="2" key="1">
    <citation type="journal article" date="2019" name="Science">
        <title>Mutation of a bHLH transcription factor allowed almond domestication.</title>
        <authorList>
            <person name="Sanchez-Perez R."/>
            <person name="Pavan S."/>
            <person name="Mazzeo R."/>
            <person name="Moldovan C."/>
            <person name="Aiese Cigliano R."/>
            <person name="Del Cueto J."/>
            <person name="Ricciardi F."/>
            <person name="Lotti C."/>
            <person name="Ricciardi L."/>
            <person name="Dicenta F."/>
            <person name="Lopez-Marques R.L."/>
            <person name="Lindberg Moller B."/>
        </authorList>
    </citation>
    <scope>NUCLEOTIDE SEQUENCE</scope>
</reference>
<evidence type="ECO:0000313" key="2">
    <source>
        <dbReference type="EMBL" id="BBH04111.1"/>
    </source>
</evidence>
<sequence length="150" mass="17304">MGGWLSYAFALMLVFIAVFMVLSRYFSQEKSIHEVKVLAPTAMNTMEQLLAVQNAISQAEGIIQDANVVLLKIRALLLSLFPQASEKFVVALVVAALTLAFMPSRYMFTRYSPMRRASTERWMRRLREWWFSIPAAPVILEREKEEKKKK</sequence>
<dbReference type="PANTHER" id="PTHR31860:SF6">
    <property type="entry name" value="HEAT-INDUCIBLE TRANSCRIPTION REPRESSOR (DUF639)"/>
    <property type="match status" value="1"/>
</dbReference>
<dbReference type="InterPro" id="IPR006927">
    <property type="entry name" value="DUF639"/>
</dbReference>
<protein>
    <submittedName>
        <fullName evidence="2">Uncharacterized protein</fullName>
    </submittedName>
</protein>
<name>A0A4Y1RIF6_PRUDU</name>
<keyword evidence="1" id="KW-0812">Transmembrane</keyword>
<evidence type="ECO:0000256" key="1">
    <source>
        <dbReference type="SAM" id="Phobius"/>
    </source>
</evidence>
<dbReference type="Pfam" id="PF04842">
    <property type="entry name" value="DUF639"/>
    <property type="match status" value="1"/>
</dbReference>
<dbReference type="AlphaFoldDB" id="A0A4Y1RIF6"/>